<name>R9PA09_PSEHS</name>
<dbReference type="Proteomes" id="UP000014071">
    <property type="component" value="Unassembled WGS sequence"/>
</dbReference>
<reference evidence="3" key="1">
    <citation type="journal article" date="2013" name="Genome Announc.">
        <title>Draft genome sequence of the basidiomycetous yeast-like fungus Pseudozyma hubeiensis SY62, which produces an abundant amount of the biosurfactant mannosylerythritol lipids.</title>
        <authorList>
            <person name="Konishi M."/>
            <person name="Hatada Y."/>
            <person name="Horiuchi J."/>
        </authorList>
    </citation>
    <scope>NUCLEOTIDE SEQUENCE [LARGE SCALE GENOMIC DNA]</scope>
    <source>
        <strain evidence="3">SY62</strain>
    </source>
</reference>
<proteinExistence type="predicted"/>
<evidence type="ECO:0000313" key="3">
    <source>
        <dbReference type="Proteomes" id="UP000014071"/>
    </source>
</evidence>
<dbReference type="GeneID" id="24107766"/>
<dbReference type="RefSeq" id="XP_012188487.1">
    <property type="nucleotide sequence ID" value="XM_012333097.1"/>
</dbReference>
<gene>
    <name evidence="2" type="ORF">PHSY_002473</name>
</gene>
<dbReference type="EMBL" id="DF238786">
    <property type="protein sequence ID" value="GAC94900.1"/>
    <property type="molecule type" value="Genomic_DNA"/>
</dbReference>
<feature type="region of interest" description="Disordered" evidence="1">
    <location>
        <begin position="1"/>
        <end position="28"/>
    </location>
</feature>
<keyword evidence="3" id="KW-1185">Reference proteome</keyword>
<dbReference type="AlphaFoldDB" id="R9PA09"/>
<organism evidence="2 3">
    <name type="scientific">Pseudozyma hubeiensis (strain SY62)</name>
    <name type="common">Yeast</name>
    <dbReference type="NCBI Taxonomy" id="1305764"/>
    <lineage>
        <taxon>Eukaryota</taxon>
        <taxon>Fungi</taxon>
        <taxon>Dikarya</taxon>
        <taxon>Basidiomycota</taxon>
        <taxon>Ustilaginomycotina</taxon>
        <taxon>Ustilaginomycetes</taxon>
        <taxon>Ustilaginales</taxon>
        <taxon>Ustilaginaceae</taxon>
        <taxon>Pseudozyma</taxon>
    </lineage>
</organism>
<protein>
    <submittedName>
        <fullName evidence="2">Uncharacterized protein</fullName>
    </submittedName>
</protein>
<evidence type="ECO:0000256" key="1">
    <source>
        <dbReference type="SAM" id="MobiDB-lite"/>
    </source>
</evidence>
<accession>R9PA09</accession>
<dbReference type="HOGENOM" id="CLU_1886660_0_0_1"/>
<sequence length="135" mass="15143">MSQDSRLYPQSHTHVHTQPGERHSVTASQRRRTVLLRCVGRLKKWSAAGRLPELLKNRGSRSQKKHLACGIRVRYSKTLFPAIRQSIPISYAFKSDRITLPRTSVAPTDAIDHGAGQMSTTVHDCTAKSNVQSLR</sequence>
<evidence type="ECO:0000313" key="2">
    <source>
        <dbReference type="EMBL" id="GAC94900.1"/>
    </source>
</evidence>
<feature type="compositionally biased region" description="Polar residues" evidence="1">
    <location>
        <begin position="1"/>
        <end position="12"/>
    </location>
</feature>